<dbReference type="Pfam" id="PF03115">
    <property type="entry name" value="Astro_capsid_N"/>
    <property type="match status" value="1"/>
</dbReference>
<evidence type="ECO:0000313" key="6">
    <source>
        <dbReference type="EMBL" id="AVM87531.1"/>
    </source>
</evidence>
<accession>A0A2P1GNG2</accession>
<evidence type="ECO:0000256" key="4">
    <source>
        <dbReference type="SAM" id="MobiDB-lite"/>
    </source>
</evidence>
<evidence type="ECO:0000256" key="2">
    <source>
        <dbReference type="ARBA" id="ARBA00022561"/>
    </source>
</evidence>
<dbReference type="InterPro" id="IPR004337">
    <property type="entry name" value="Astro_capsid_N"/>
</dbReference>
<dbReference type="SUPFAM" id="SSF88633">
    <property type="entry name" value="Positive stranded ssRNA viruses"/>
    <property type="match status" value="1"/>
</dbReference>
<feature type="region of interest" description="Disordered" evidence="4">
    <location>
        <begin position="697"/>
        <end position="716"/>
    </location>
</feature>
<dbReference type="GO" id="GO:0019028">
    <property type="term" value="C:viral capsid"/>
    <property type="evidence" value="ECO:0007669"/>
    <property type="project" value="UniProtKB-KW"/>
</dbReference>
<feature type="compositionally biased region" description="Low complexity" evidence="4">
    <location>
        <begin position="14"/>
        <end position="32"/>
    </location>
</feature>
<feature type="region of interest" description="Disordered" evidence="4">
    <location>
        <begin position="1"/>
        <end position="45"/>
    </location>
</feature>
<proteinExistence type="predicted"/>
<reference evidence="6" key="1">
    <citation type="journal article" date="2018" name="Nature">
        <title>The evolutionary history of vertebrate RNA viruses.</title>
        <authorList>
            <person name="Shi M."/>
            <person name="Lin X.D."/>
            <person name="Chen X."/>
            <person name="Tian J.H."/>
            <person name="Chen L.J."/>
            <person name="Li K."/>
            <person name="Wang W."/>
            <person name="Eden J.S."/>
            <person name="Shen J.J."/>
            <person name="Liu L."/>
            <person name="Holmes E.C."/>
            <person name="Zhang Y.Z."/>
        </authorList>
    </citation>
    <scope>NUCLEOTIDE SEQUENCE</scope>
    <source>
        <strain evidence="6">GDSWC169064</strain>
    </source>
</reference>
<protein>
    <submittedName>
        <fullName evidence="6">Capsid protein</fullName>
    </submittedName>
</protein>
<keyword evidence="2" id="KW-0167">Capsid protein</keyword>
<sequence>MLGAKAKVPHPKKVVAVVKTAKPSKIPKPSKSTAKERSPLKKSSKITQLETELQTLKKEMKVVKRKEDGPKVQKTMAGLFNIGIVNGPEKGLELQRAFHLNLNPVLMKDTGSGNAPTPLATEAVQYAKWRYRDLQLVVLPKIGTAMVGGTTMVISLDNDAQAASPLDLDNILARKVKHEIDIGQRARTKFPVLALRGPLEGWWAMNTNESPNTTCNLAIDVHTYGEAFNLLSTSSGSTAMYNGPLWQIQIRYTIELTGYENKPGMLGMLNDTIPVEDATLISTEDGLVIKTSTKSLFNQKLAVGENYTKRRANQSGPQLSQRIFQMAGDVAGEVASTIGGPWGWLLKGGLWFLRKVLTPDGSNDGEAEFVVYPSIADAQQDKPITDAGLESPVELPMENAVLTQINNHNLLTPDLPGSSSVPGIVEEYPLPIGAKGKNILLANNGLEIPKGSLTGSILIAGTLSSYKTSWEKSKAHTGSLTCQVSTSEAIAGTSENSFQFGYWNKNPTIGYGLGLFVTKVWQRGIDPEQVPWMAIISHQWNGAYKNTDHCIRGDFLTWIKQLEGLHSATTYHRGWYRMSPIASETPVLCDNHAMQVFVNASMTELNDSRIFSGNTWVLGTSILRYFSWNFSDSGVFFFDADSGNLLFVGATCCITTSADIVRKMNPATAWVGVVGCRNLLDKSNPVPPPALSFRKKVAPVVEESSDDESDDFAHLA</sequence>
<dbReference type="EMBL" id="MG599931">
    <property type="protein sequence ID" value="AVM87531.1"/>
    <property type="molecule type" value="Genomic_RNA"/>
</dbReference>
<dbReference type="InterPro" id="IPR029053">
    <property type="entry name" value="Viral_coat"/>
</dbReference>
<comment type="subcellular location">
    <subcellularLocation>
        <location evidence="1">Virion</location>
    </subcellularLocation>
</comment>
<keyword evidence="3" id="KW-0946">Virion</keyword>
<organism evidence="6">
    <name type="scientific">Beihai tree frog astrovirus</name>
    <dbReference type="NCBI Taxonomy" id="2116129"/>
    <lineage>
        <taxon>Viruses</taxon>
        <taxon>Riboviria</taxon>
        <taxon>Orthornavirae</taxon>
        <taxon>Pisuviricota</taxon>
        <taxon>Stelpaviricetes</taxon>
        <taxon>Stellavirales</taxon>
        <taxon>Astroviridae</taxon>
    </lineage>
</organism>
<evidence type="ECO:0000259" key="5">
    <source>
        <dbReference type="Pfam" id="PF03115"/>
    </source>
</evidence>
<evidence type="ECO:0000256" key="3">
    <source>
        <dbReference type="ARBA" id="ARBA00022844"/>
    </source>
</evidence>
<dbReference type="Gene3D" id="2.60.120.20">
    <property type="match status" value="1"/>
</dbReference>
<evidence type="ECO:0000256" key="1">
    <source>
        <dbReference type="ARBA" id="ARBA00004328"/>
    </source>
</evidence>
<feature type="domain" description="Astrovirus capsid protein inner core" evidence="5">
    <location>
        <begin position="24"/>
        <end position="259"/>
    </location>
</feature>
<name>A0A2P1GNG2_9VIRU</name>